<accession>Q4TDE1</accession>
<evidence type="ECO:0000256" key="1">
    <source>
        <dbReference type="SAM" id="MobiDB-lite"/>
    </source>
</evidence>
<reference evidence="2" key="2">
    <citation type="submission" date="2004-02" db="EMBL/GenBank/DDBJ databases">
        <authorList>
            <consortium name="Genoscope"/>
            <consortium name="Whitehead Institute Centre for Genome Research"/>
        </authorList>
    </citation>
    <scope>NUCLEOTIDE SEQUENCE</scope>
</reference>
<proteinExistence type="predicted"/>
<dbReference type="PANTHER" id="PTHR44656">
    <property type="entry name" value="DEHYDROGENASE/REDUCTASE SDR FAMILY MEMBER 12"/>
    <property type="match status" value="1"/>
</dbReference>
<dbReference type="EMBL" id="CAAE01006317">
    <property type="protein sequence ID" value="CAF89091.1"/>
    <property type="molecule type" value="Genomic_DNA"/>
</dbReference>
<dbReference type="PANTHER" id="PTHR44656:SF2">
    <property type="entry name" value="SHORT CHAIN DEHYDROGENASE_REDUCTASE"/>
    <property type="match status" value="1"/>
</dbReference>
<comment type="caution">
    <text evidence="2">The sequence shown here is derived from an EMBL/GenBank/DDBJ whole genome shotgun (WGS) entry which is preliminary data.</text>
</comment>
<dbReference type="KEGG" id="tng:GSTEN00002842G001"/>
<name>Q4TDE1_TETNG</name>
<dbReference type="InterPro" id="IPR052992">
    <property type="entry name" value="SDR_member_12"/>
</dbReference>
<organism evidence="2">
    <name type="scientific">Tetraodon nigroviridis</name>
    <name type="common">Spotted green pufferfish</name>
    <name type="synonym">Chelonodon nigroviridis</name>
    <dbReference type="NCBI Taxonomy" id="99883"/>
    <lineage>
        <taxon>Eukaryota</taxon>
        <taxon>Metazoa</taxon>
        <taxon>Chordata</taxon>
        <taxon>Craniata</taxon>
        <taxon>Vertebrata</taxon>
        <taxon>Euteleostomi</taxon>
        <taxon>Actinopterygii</taxon>
        <taxon>Neopterygii</taxon>
        <taxon>Teleostei</taxon>
        <taxon>Neoteleostei</taxon>
        <taxon>Acanthomorphata</taxon>
        <taxon>Eupercaria</taxon>
        <taxon>Tetraodontiformes</taxon>
        <taxon>Tetradontoidea</taxon>
        <taxon>Tetraodontidae</taxon>
        <taxon>Tetraodon</taxon>
    </lineage>
</organism>
<protein>
    <submittedName>
        <fullName evidence="2">(spotted green pufferfish) hypothetical protein</fullName>
    </submittedName>
</protein>
<sequence>VYILTKSLIPLLEKNADPRVITVSSGGMLVQKLRIGNLQSERGRYDGAMVYAQHKVRERGELGNPSGTLTCVCVCVCVAEAAGGDDRAAGQDTHQCPLLRHAPRLGRHPQVFFQTRRFSSRWLYLTLVFCRRPSVSVSPSGGQRDAGLPSLHEGQPEDPGAGGRHRALAGRSRGRGEEPQRSFLHGCVSLTRINKMGEGYTHVHTHTDARSLYHTHL</sequence>
<feature type="non-terminal residue" evidence="2">
    <location>
        <position position="1"/>
    </location>
</feature>
<gene>
    <name evidence="2" type="ORF">GSTENG00002842001</name>
</gene>
<reference evidence="2" key="1">
    <citation type="journal article" date="2004" name="Nature">
        <title>Genome duplication in the teleost fish Tetraodon nigroviridis reveals the early vertebrate proto-karyotype.</title>
        <authorList>
            <person name="Jaillon O."/>
            <person name="Aury J.-M."/>
            <person name="Brunet F."/>
            <person name="Petit J.-L."/>
            <person name="Stange-Thomann N."/>
            <person name="Mauceli E."/>
            <person name="Bouneau L."/>
            <person name="Fischer C."/>
            <person name="Ozouf-Costaz C."/>
            <person name="Bernot A."/>
            <person name="Nicaud S."/>
            <person name="Jaffe D."/>
            <person name="Fisher S."/>
            <person name="Lutfalla G."/>
            <person name="Dossat C."/>
            <person name="Segurens B."/>
            <person name="Dasilva C."/>
            <person name="Salanoubat M."/>
            <person name="Levy M."/>
            <person name="Boudet N."/>
            <person name="Castellano S."/>
            <person name="Anthouard V."/>
            <person name="Jubin C."/>
            <person name="Castelli V."/>
            <person name="Katinka M."/>
            <person name="Vacherie B."/>
            <person name="Biemont C."/>
            <person name="Skalli Z."/>
            <person name="Cattolico L."/>
            <person name="Poulain J."/>
            <person name="De Berardinis V."/>
            <person name="Cruaud C."/>
            <person name="Duprat S."/>
            <person name="Brottier P."/>
            <person name="Coutanceau J.-P."/>
            <person name="Gouzy J."/>
            <person name="Parra G."/>
            <person name="Lardier G."/>
            <person name="Chapple C."/>
            <person name="McKernan K.J."/>
            <person name="McEwan P."/>
            <person name="Bosak S."/>
            <person name="Kellis M."/>
            <person name="Volff J.-N."/>
            <person name="Guigo R."/>
            <person name="Zody M.C."/>
            <person name="Mesirov J."/>
            <person name="Lindblad-Toh K."/>
            <person name="Birren B."/>
            <person name="Nusbaum C."/>
            <person name="Kahn D."/>
            <person name="Robinson-Rechavi M."/>
            <person name="Laudet V."/>
            <person name="Schachter V."/>
            <person name="Quetier F."/>
            <person name="Saurin W."/>
            <person name="Scarpelli C."/>
            <person name="Wincker P."/>
            <person name="Lander E.S."/>
            <person name="Weissenbach J."/>
            <person name="Roest Crollius H."/>
        </authorList>
    </citation>
    <scope>NUCLEOTIDE SEQUENCE [LARGE SCALE GENOMIC DNA]</scope>
</reference>
<dbReference type="AlphaFoldDB" id="Q4TDE1"/>
<evidence type="ECO:0000313" key="2">
    <source>
        <dbReference type="EMBL" id="CAF89091.1"/>
    </source>
</evidence>
<dbReference type="OrthoDB" id="417891at2759"/>
<feature type="region of interest" description="Disordered" evidence="1">
    <location>
        <begin position="135"/>
        <end position="181"/>
    </location>
</feature>